<dbReference type="AlphaFoldDB" id="A0A5K7X8M3"/>
<sequence>MRLILPAARALASPRQRDLLAFRTISLPGARFITGKVAAVAPLSHFSPKSPQLG</sequence>
<reference evidence="2" key="1">
    <citation type="submission" date="2019-10" db="EMBL/GenBank/DDBJ databases">
        <title>Lacipirellula parvula gen. nov., sp. nov., representing a lineage of planctomycetes widespread in freshwater anoxic habitats, and description of the family Lacipirellulaceae.</title>
        <authorList>
            <person name="Dedysh S.N."/>
            <person name="Kulichevskaya I.S."/>
            <person name="Beletsky A.V."/>
            <person name="Rakitin A.L."/>
            <person name="Mardanov A.V."/>
            <person name="Ivanova A.A."/>
            <person name="Saltykova V.X."/>
            <person name="Rijpstra W.I.C."/>
            <person name="Sinninghe Damste J.S."/>
            <person name="Ravin N.V."/>
        </authorList>
    </citation>
    <scope>NUCLEOTIDE SEQUENCE [LARGE SCALE GENOMIC DNA]</scope>
    <source>
        <strain evidence="2">PX69</strain>
    </source>
</reference>
<accession>A0A5K7X8M3</accession>
<dbReference type="Proteomes" id="UP000326837">
    <property type="component" value="Chromosome"/>
</dbReference>
<dbReference type="KEGG" id="lpav:PLANPX_1819"/>
<organism evidence="1 2">
    <name type="scientific">Lacipirellula parvula</name>
    <dbReference type="NCBI Taxonomy" id="2650471"/>
    <lineage>
        <taxon>Bacteria</taxon>
        <taxon>Pseudomonadati</taxon>
        <taxon>Planctomycetota</taxon>
        <taxon>Planctomycetia</taxon>
        <taxon>Pirellulales</taxon>
        <taxon>Lacipirellulaceae</taxon>
        <taxon>Lacipirellula</taxon>
    </lineage>
</organism>
<dbReference type="EMBL" id="AP021861">
    <property type="protein sequence ID" value="BBO32207.1"/>
    <property type="molecule type" value="Genomic_DNA"/>
</dbReference>
<gene>
    <name evidence="1" type="ORF">PLANPX_1819</name>
</gene>
<evidence type="ECO:0000313" key="1">
    <source>
        <dbReference type="EMBL" id="BBO32207.1"/>
    </source>
</evidence>
<evidence type="ECO:0000313" key="2">
    <source>
        <dbReference type="Proteomes" id="UP000326837"/>
    </source>
</evidence>
<keyword evidence="2" id="KW-1185">Reference proteome</keyword>
<name>A0A5K7X8M3_9BACT</name>
<protein>
    <submittedName>
        <fullName evidence="1">Uncharacterized protein</fullName>
    </submittedName>
</protein>
<proteinExistence type="predicted"/>